<dbReference type="PANTHER" id="PTHR31480">
    <property type="entry name" value="BIFUNCTIONAL LYCOPENE CYCLASE/PHYTOENE SYNTHASE"/>
    <property type="match status" value="1"/>
</dbReference>
<protein>
    <submittedName>
        <fullName evidence="3">Phytoene/squalene synthetase</fullName>
    </submittedName>
</protein>
<dbReference type="PROSITE" id="PS01045">
    <property type="entry name" value="SQUALEN_PHYTOEN_SYN_2"/>
    <property type="match status" value="1"/>
</dbReference>
<dbReference type="SUPFAM" id="SSF48576">
    <property type="entry name" value="Terpenoid synthases"/>
    <property type="match status" value="1"/>
</dbReference>
<dbReference type="Proteomes" id="UP000893823">
    <property type="component" value="Unassembled WGS sequence"/>
</dbReference>
<sequence length="298" mass="32030">MRGREGASMLARYSDAATASSANVIAHYSTSFGAAARLLDPDARRRVRSVYALVRVADEIVDGAAAEAGLSPEQQQQVLDGLETEVERAMATGYSANLVVHAFAEVAREAGFGTELTRPFFASMRRDLDPAPFAASEIGPYIHGSAEVVGLMCLAVFLVGEPARPDDDTRRARLERGAIHLGAAFQKINFLRDLAVDWRTLGRNYFPAVDPDAFTEADKAAILDDIERDLEIARRSLPDLPRRARAAVSAAHGLFASLTARCRATPASEIIATRIRVPDGEKLAIAVRSALGTGGGRR</sequence>
<dbReference type="SFLD" id="SFLDG01018">
    <property type="entry name" value="Squalene/Phytoene_Synthase_Lik"/>
    <property type="match status" value="1"/>
</dbReference>
<dbReference type="RefSeq" id="WP_092670389.1">
    <property type="nucleotide sequence ID" value="NZ_BMDN01000006.1"/>
</dbReference>
<dbReference type="SFLD" id="SFLDS00005">
    <property type="entry name" value="Isoprenoid_Synthase_Type_I"/>
    <property type="match status" value="1"/>
</dbReference>
<evidence type="ECO:0000313" key="4">
    <source>
        <dbReference type="Proteomes" id="UP000893823"/>
    </source>
</evidence>
<name>A0ABT1KQ30_9MICO</name>
<evidence type="ECO:0000256" key="2">
    <source>
        <dbReference type="ARBA" id="ARBA00022679"/>
    </source>
</evidence>
<organism evidence="3 4">
    <name type="scientific">Agromyces flavus</name>
    <dbReference type="NCBI Taxonomy" id="589382"/>
    <lineage>
        <taxon>Bacteria</taxon>
        <taxon>Bacillati</taxon>
        <taxon>Actinomycetota</taxon>
        <taxon>Actinomycetes</taxon>
        <taxon>Micrococcales</taxon>
        <taxon>Microbacteriaceae</taxon>
        <taxon>Agromyces</taxon>
    </lineage>
</organism>
<evidence type="ECO:0000313" key="3">
    <source>
        <dbReference type="EMBL" id="MCP2369009.1"/>
    </source>
</evidence>
<comment type="pathway">
    <text evidence="1">Carotenoid biosynthesis; phytoene biosynthesis.</text>
</comment>
<dbReference type="SFLD" id="SFLDG01212">
    <property type="entry name" value="Phytoene_synthase_like"/>
    <property type="match status" value="1"/>
</dbReference>
<proteinExistence type="predicted"/>
<comment type="caution">
    <text evidence="3">The sequence shown here is derived from an EMBL/GenBank/DDBJ whole genome shotgun (WGS) entry which is preliminary data.</text>
</comment>
<dbReference type="InterPro" id="IPR019845">
    <property type="entry name" value="Squalene/phytoene_synthase_CS"/>
</dbReference>
<reference evidence="3" key="1">
    <citation type="submission" date="2022-06" db="EMBL/GenBank/DDBJ databases">
        <title>Genomic Encyclopedia of Type Strains, Phase III (KMG-III): the genomes of soil and plant-associated and newly described type strains.</title>
        <authorList>
            <person name="Whitman W."/>
        </authorList>
    </citation>
    <scope>NUCLEOTIDE SEQUENCE</scope>
    <source>
        <strain evidence="3">CPCC 202695</strain>
    </source>
</reference>
<keyword evidence="4" id="KW-1185">Reference proteome</keyword>
<keyword evidence="2" id="KW-0808">Transferase</keyword>
<dbReference type="InterPro" id="IPR008949">
    <property type="entry name" value="Isoprenoid_synthase_dom_sf"/>
</dbReference>
<gene>
    <name evidence="3" type="ORF">BCL57_003188</name>
</gene>
<accession>A0ABT1KQ30</accession>
<evidence type="ECO:0000256" key="1">
    <source>
        <dbReference type="ARBA" id="ARBA00004684"/>
    </source>
</evidence>
<dbReference type="Pfam" id="PF00494">
    <property type="entry name" value="SQS_PSY"/>
    <property type="match status" value="1"/>
</dbReference>
<dbReference type="InterPro" id="IPR002060">
    <property type="entry name" value="Squ/phyt_synthse"/>
</dbReference>
<dbReference type="InterPro" id="IPR044843">
    <property type="entry name" value="Trans_IPPS_bact-type"/>
</dbReference>
<dbReference type="Gene3D" id="1.10.600.10">
    <property type="entry name" value="Farnesyl Diphosphate Synthase"/>
    <property type="match status" value="1"/>
</dbReference>
<dbReference type="EMBL" id="SODL02000006">
    <property type="protein sequence ID" value="MCP2369009.1"/>
    <property type="molecule type" value="Genomic_DNA"/>
</dbReference>